<keyword evidence="3" id="KW-1185">Reference proteome</keyword>
<dbReference type="AlphaFoldDB" id="A0A0A0BT62"/>
<comment type="caution">
    <text evidence="2">The sequence shown here is derived from an EMBL/GenBank/DDBJ whole genome shotgun (WGS) entry which is preliminary data.</text>
</comment>
<proteinExistence type="predicted"/>
<evidence type="ECO:0000313" key="3">
    <source>
        <dbReference type="Proteomes" id="UP000029839"/>
    </source>
</evidence>
<evidence type="ECO:0000256" key="1">
    <source>
        <dbReference type="SAM" id="MobiDB-lite"/>
    </source>
</evidence>
<dbReference type="EMBL" id="AXCY01000030">
    <property type="protein sequence ID" value="KGM11126.1"/>
    <property type="molecule type" value="Genomic_DNA"/>
</dbReference>
<protein>
    <submittedName>
        <fullName evidence="2">Uncharacterized protein</fullName>
    </submittedName>
</protein>
<reference evidence="2 3" key="2">
    <citation type="journal article" date="2015" name="Stand. Genomic Sci.">
        <title>Draft genome sequence of Cellulomonas carbonis T26(T) and comparative analysis of six Cellulomonas genomes.</title>
        <authorList>
            <person name="Zhuang W."/>
            <person name="Zhang S."/>
            <person name="Xia X."/>
            <person name="Wang G."/>
        </authorList>
    </citation>
    <scope>NUCLEOTIDE SEQUENCE [LARGE SCALE GENOMIC DNA]</scope>
    <source>
        <strain evidence="2 3">T26</strain>
    </source>
</reference>
<feature type="compositionally biased region" description="Basic and acidic residues" evidence="1">
    <location>
        <begin position="1"/>
        <end position="19"/>
    </location>
</feature>
<gene>
    <name evidence="2" type="ORF">N868_12135</name>
</gene>
<accession>A0A0A0BT62</accession>
<reference evidence="2 3" key="1">
    <citation type="submission" date="2013-08" db="EMBL/GenBank/DDBJ databases">
        <title>Genome sequencing of Cellulomonas carbonis T26.</title>
        <authorList>
            <person name="Chen F."/>
            <person name="Li Y."/>
            <person name="Wang G."/>
        </authorList>
    </citation>
    <scope>NUCLEOTIDE SEQUENCE [LARGE SCALE GENOMIC DNA]</scope>
    <source>
        <strain evidence="2 3">T26</strain>
    </source>
</reference>
<sequence length="115" mass="12841">MDDDVRRQDPREPPHEHGARRAGHPSAHRLPRVALDVDVRDLTPRVDARVGPARDREPRRRAAQDRPECRLERALDGPQAGLRRPARERGAVVREVQADPEQGVVHAPNLATGQG</sequence>
<name>A0A0A0BT62_9CELL</name>
<dbReference type="Proteomes" id="UP000029839">
    <property type="component" value="Unassembled WGS sequence"/>
</dbReference>
<feature type="compositionally biased region" description="Basic residues" evidence="1">
    <location>
        <begin position="20"/>
        <end position="31"/>
    </location>
</feature>
<feature type="compositionally biased region" description="Basic and acidic residues" evidence="1">
    <location>
        <begin position="35"/>
        <end position="75"/>
    </location>
</feature>
<feature type="region of interest" description="Disordered" evidence="1">
    <location>
        <begin position="1"/>
        <end position="115"/>
    </location>
</feature>
<evidence type="ECO:0000313" key="2">
    <source>
        <dbReference type="EMBL" id="KGM11126.1"/>
    </source>
</evidence>
<organism evidence="2 3">
    <name type="scientific">Cellulomonas carbonis T26</name>
    <dbReference type="NCBI Taxonomy" id="947969"/>
    <lineage>
        <taxon>Bacteria</taxon>
        <taxon>Bacillati</taxon>
        <taxon>Actinomycetota</taxon>
        <taxon>Actinomycetes</taxon>
        <taxon>Micrococcales</taxon>
        <taxon>Cellulomonadaceae</taxon>
        <taxon>Cellulomonas</taxon>
    </lineage>
</organism>